<gene>
    <name evidence="1" type="ORF">VKT23_011081</name>
</gene>
<organism evidence="1 2">
    <name type="scientific">Marasmiellus scandens</name>
    <dbReference type="NCBI Taxonomy" id="2682957"/>
    <lineage>
        <taxon>Eukaryota</taxon>
        <taxon>Fungi</taxon>
        <taxon>Dikarya</taxon>
        <taxon>Basidiomycota</taxon>
        <taxon>Agaricomycotina</taxon>
        <taxon>Agaricomycetes</taxon>
        <taxon>Agaricomycetidae</taxon>
        <taxon>Agaricales</taxon>
        <taxon>Marasmiineae</taxon>
        <taxon>Omphalotaceae</taxon>
        <taxon>Marasmiellus</taxon>
    </lineage>
</organism>
<protein>
    <submittedName>
        <fullName evidence="1">Uncharacterized protein</fullName>
    </submittedName>
</protein>
<sequence length="233" mass="26148">MVEGDNFQLSNMLQILIDNLTLPCVTTMLISSSYSKTNVLFRGEWPRESFARFFERSRCSLKVLHLSAIILSDRDAIALLKLCPLLEELHLKEVLHTLHKCSGDGQAESDARPLRIACTSIKLVTSMFLRALHAYNSNDELKALSSPLVPKLQRLELATDGAFFEDHVLLDMIISRWVPDERSASIVGVSCLGSVSIHVLKRRMEIEVAKKLLYLGQAGLKVSIREKEEEAKA</sequence>
<dbReference type="Proteomes" id="UP001498398">
    <property type="component" value="Unassembled WGS sequence"/>
</dbReference>
<evidence type="ECO:0000313" key="2">
    <source>
        <dbReference type="Proteomes" id="UP001498398"/>
    </source>
</evidence>
<accession>A0ABR1JFG2</accession>
<proteinExistence type="predicted"/>
<keyword evidence="2" id="KW-1185">Reference proteome</keyword>
<comment type="caution">
    <text evidence="1">The sequence shown here is derived from an EMBL/GenBank/DDBJ whole genome shotgun (WGS) entry which is preliminary data.</text>
</comment>
<name>A0ABR1JFG2_9AGAR</name>
<dbReference type="EMBL" id="JBANRG010000023">
    <property type="protein sequence ID" value="KAK7455206.1"/>
    <property type="molecule type" value="Genomic_DNA"/>
</dbReference>
<evidence type="ECO:0000313" key="1">
    <source>
        <dbReference type="EMBL" id="KAK7455206.1"/>
    </source>
</evidence>
<reference evidence="1 2" key="1">
    <citation type="submission" date="2024-01" db="EMBL/GenBank/DDBJ databases">
        <title>A draft genome for the cacao thread blight pathogen Marasmiellus scandens.</title>
        <authorList>
            <person name="Baruah I.K."/>
            <person name="Leung J."/>
            <person name="Bukari Y."/>
            <person name="Amoako-Attah I."/>
            <person name="Meinhardt L.W."/>
            <person name="Bailey B.A."/>
            <person name="Cohen S.P."/>
        </authorList>
    </citation>
    <scope>NUCLEOTIDE SEQUENCE [LARGE SCALE GENOMIC DNA]</scope>
    <source>
        <strain evidence="1 2">GH-19</strain>
    </source>
</reference>